<dbReference type="RefSeq" id="XP_070917264.1">
    <property type="nucleotide sequence ID" value="XM_071061163.1"/>
</dbReference>
<feature type="region of interest" description="Disordered" evidence="1">
    <location>
        <begin position="445"/>
        <end position="508"/>
    </location>
</feature>
<protein>
    <submittedName>
        <fullName evidence="3">TRP C-terminal domain-containing protein</fullName>
    </submittedName>
</protein>
<feature type="transmembrane region" description="Helical" evidence="2">
    <location>
        <begin position="358"/>
        <end position="378"/>
    </location>
</feature>
<dbReference type="PANTHER" id="PTHR37577">
    <property type="entry name" value="INTEGRAL MEMBRANE PROTEIN"/>
    <property type="match status" value="1"/>
</dbReference>
<dbReference type="Proteomes" id="UP001628179">
    <property type="component" value="Unassembled WGS sequence"/>
</dbReference>
<proteinExistence type="predicted"/>
<keyword evidence="2" id="KW-1133">Transmembrane helix</keyword>
<feature type="compositionally biased region" description="Gly residues" evidence="1">
    <location>
        <begin position="628"/>
        <end position="645"/>
    </location>
</feature>
<evidence type="ECO:0000313" key="3">
    <source>
        <dbReference type="EMBL" id="GAB1315533.1"/>
    </source>
</evidence>
<feature type="compositionally biased region" description="Polar residues" evidence="1">
    <location>
        <begin position="462"/>
        <end position="475"/>
    </location>
</feature>
<feature type="transmembrane region" description="Helical" evidence="2">
    <location>
        <begin position="48"/>
        <end position="76"/>
    </location>
</feature>
<feature type="transmembrane region" description="Helical" evidence="2">
    <location>
        <begin position="168"/>
        <end position="189"/>
    </location>
</feature>
<feature type="region of interest" description="Disordered" evidence="1">
    <location>
        <begin position="521"/>
        <end position="652"/>
    </location>
</feature>
<feature type="compositionally biased region" description="Low complexity" evidence="1">
    <location>
        <begin position="521"/>
        <end position="537"/>
    </location>
</feature>
<keyword evidence="4" id="KW-1185">Reference proteome</keyword>
<reference evidence="3 4" key="1">
    <citation type="submission" date="2024-09" db="EMBL/GenBank/DDBJ databases">
        <title>Itraconazole resistance in Madurella fahalii resulting from another homologue of gene encoding cytochrome P450 14-alpha sterol demethylase (CYP51).</title>
        <authorList>
            <person name="Yoshioka I."/>
            <person name="Fahal A.H."/>
            <person name="Kaneko S."/>
            <person name="Yaguchi T."/>
        </authorList>
    </citation>
    <scope>NUCLEOTIDE SEQUENCE [LARGE SCALE GENOMIC DNA]</scope>
    <source>
        <strain evidence="3 4">IFM 68171</strain>
    </source>
</reference>
<gene>
    <name evidence="3" type="ORF">MFIFM68171_05743</name>
</gene>
<organism evidence="3 4">
    <name type="scientific">Madurella fahalii</name>
    <dbReference type="NCBI Taxonomy" id="1157608"/>
    <lineage>
        <taxon>Eukaryota</taxon>
        <taxon>Fungi</taxon>
        <taxon>Dikarya</taxon>
        <taxon>Ascomycota</taxon>
        <taxon>Pezizomycotina</taxon>
        <taxon>Sordariomycetes</taxon>
        <taxon>Sordariomycetidae</taxon>
        <taxon>Sordariales</taxon>
        <taxon>Sordariales incertae sedis</taxon>
        <taxon>Madurella</taxon>
    </lineage>
</organism>
<evidence type="ECO:0000313" key="4">
    <source>
        <dbReference type="Proteomes" id="UP001628179"/>
    </source>
</evidence>
<feature type="transmembrane region" description="Helical" evidence="2">
    <location>
        <begin position="303"/>
        <end position="331"/>
    </location>
</feature>
<dbReference type="EMBL" id="BAAFSV010000003">
    <property type="protein sequence ID" value="GAB1315533.1"/>
    <property type="molecule type" value="Genomic_DNA"/>
</dbReference>
<sequence>MGAYVSTQNCAAHHGIIPNCSITLSSDGSEVVGLGESTPGRFQGDPDIAGIGVLGAFISVTVFALFMSIVSTLWWSTKNIFKPELRLTRQEKEQKDWKLSISGILESLIATCSDQQVFTGGAYAITLRYAKACTVSAYHYNVVANILLVTCATHLMAATVSRHYWEHLYVGALRMVVTTLVFIITGVLLSNQGSGSLGFPTEVPLFTETSSLMLLPAACFQSGDFLFGDEIERTLQAGSLDAFFGGQIHGWTNFLVMFLFYLVAVFISLGRLIRRGIGQKGWRNTFATSLEKTFPPLFRAKRFFYALFGLYLAAGIAISCWTVIVAGLYVFQLRRWVDQSIWIDRSRNTNPENDPSTFGQLVPMLLMSLTVFTFLTIISERIHARRNRNRCDDTAVLTIGPGNPHDDDHESGSGSGHYSDKGKATNIGIAIAESDVHAEPLVEIPLDNHRSPSGGGSSGASTRHNIPVTASSSRSAGMDYPRSEPTAVDTRSSPHGSRKHSEAGTPYLPPVGSFSSPLVMNTNPNTSTSTNINTNPNASGWHSPLGSEGWWWQSPGQAGAGRSDENWFGTPPLLLSRGHEPPGHLPGSVSMSSSPPPPVPRKSPSREFAAQRGYSYTEGHPRPDGVRSGQGDGRDGMGTGLGLAGRGLNRTF</sequence>
<name>A0ABQ0GCQ6_9PEZI</name>
<dbReference type="PANTHER" id="PTHR37577:SF1">
    <property type="entry name" value="INTEGRAL MEMBRANE PROTEIN"/>
    <property type="match status" value="1"/>
</dbReference>
<dbReference type="GeneID" id="98176486"/>
<comment type="caution">
    <text evidence="3">The sequence shown here is derived from an EMBL/GenBank/DDBJ whole genome shotgun (WGS) entry which is preliminary data.</text>
</comment>
<keyword evidence="2" id="KW-0812">Transmembrane</keyword>
<evidence type="ECO:0000256" key="2">
    <source>
        <dbReference type="SAM" id="Phobius"/>
    </source>
</evidence>
<evidence type="ECO:0000256" key="1">
    <source>
        <dbReference type="SAM" id="MobiDB-lite"/>
    </source>
</evidence>
<feature type="transmembrane region" description="Helical" evidence="2">
    <location>
        <begin position="254"/>
        <end position="273"/>
    </location>
</feature>
<keyword evidence="2" id="KW-0472">Membrane</keyword>
<dbReference type="InterPro" id="IPR053018">
    <property type="entry name" value="Elsinochrome_Biosynth-Asso"/>
</dbReference>
<accession>A0ABQ0GCQ6</accession>
<feature type="transmembrane region" description="Helical" evidence="2">
    <location>
        <begin position="138"/>
        <end position="156"/>
    </location>
</feature>
<feature type="region of interest" description="Disordered" evidence="1">
    <location>
        <begin position="395"/>
        <end position="421"/>
    </location>
</feature>